<dbReference type="Pfam" id="PF13927">
    <property type="entry name" value="Ig_3"/>
    <property type="match status" value="1"/>
</dbReference>
<dbReference type="InterPro" id="IPR036179">
    <property type="entry name" value="Ig-like_dom_sf"/>
</dbReference>
<dbReference type="InterPro" id="IPR007110">
    <property type="entry name" value="Ig-like_dom"/>
</dbReference>
<evidence type="ECO:0000256" key="2">
    <source>
        <dbReference type="ARBA" id="ARBA00023157"/>
    </source>
</evidence>
<dbReference type="GO" id="GO:0007156">
    <property type="term" value="P:homophilic cell adhesion via plasma membrane adhesion molecules"/>
    <property type="evidence" value="ECO:0007669"/>
    <property type="project" value="TreeGrafter"/>
</dbReference>
<feature type="domain" description="Ig-like" evidence="4">
    <location>
        <begin position="146"/>
        <end position="212"/>
    </location>
</feature>
<dbReference type="SUPFAM" id="SSF48726">
    <property type="entry name" value="Immunoglobulin"/>
    <property type="match status" value="2"/>
</dbReference>
<dbReference type="OrthoDB" id="5982258at2759"/>
<dbReference type="EMBL" id="JXLN01011912">
    <property type="protein sequence ID" value="KPM07835.1"/>
    <property type="molecule type" value="Genomic_DNA"/>
</dbReference>
<keyword evidence="2" id="KW-1015">Disulfide bond</keyword>
<name>A0A132AB78_SARSC</name>
<evidence type="ECO:0000256" key="3">
    <source>
        <dbReference type="ARBA" id="ARBA00023319"/>
    </source>
</evidence>
<dbReference type="PANTHER" id="PTHR45080">
    <property type="entry name" value="CONTACTIN 5"/>
    <property type="match status" value="1"/>
</dbReference>
<dbReference type="VEuPathDB" id="VectorBase:SSCA003575"/>
<dbReference type="SMART" id="SM00409">
    <property type="entry name" value="IG"/>
    <property type="match status" value="2"/>
</dbReference>
<dbReference type="InterPro" id="IPR013783">
    <property type="entry name" value="Ig-like_fold"/>
</dbReference>
<accession>A0A132AB78</accession>
<dbReference type="AlphaFoldDB" id="A0A132AB78"/>
<evidence type="ECO:0000256" key="1">
    <source>
        <dbReference type="ARBA" id="ARBA00022729"/>
    </source>
</evidence>
<dbReference type="Gene3D" id="2.60.40.10">
    <property type="entry name" value="Immunoglobulins"/>
    <property type="match status" value="2"/>
</dbReference>
<gene>
    <name evidence="5" type="ORF">QR98_0063420</name>
</gene>
<feature type="domain" description="Ig-like" evidence="4">
    <location>
        <begin position="34"/>
        <end position="135"/>
    </location>
</feature>
<dbReference type="InterPro" id="IPR050958">
    <property type="entry name" value="Cell_Adh-Cytoskel_Orgn"/>
</dbReference>
<protein>
    <submittedName>
        <fullName evidence="5">Immunoglobulin domain containing protein 9</fullName>
    </submittedName>
</protein>
<sequence length="242" mass="27809">MVSSTSKTSPYLLKFLDFKWLIAFFRLHQNEESPKILPFYKEIRQPEGSSFSLTCNAIRGSSPSSDSLKFIWHRNSNEIIESSRHNIETKGSLSYFTLSRLTSDDWGNYSCIVFNRNGFDSQWTILRVDESPELSKFHPFLSQSIGSSFTLFCSSMKGSKPLEFVWNKNGLNIKNSIIFDRYQIDSKPSYSLLSIHSLQPNDSGNYSCSVTNPFGYDLQWSLLEIKGYLSHKISSILLRINF</sequence>
<comment type="caution">
    <text evidence="5">The sequence shown here is derived from an EMBL/GenBank/DDBJ whole genome shotgun (WGS) entry which is preliminary data.</text>
</comment>
<dbReference type="Pfam" id="PF00047">
    <property type="entry name" value="ig"/>
    <property type="match status" value="1"/>
</dbReference>
<evidence type="ECO:0000313" key="5">
    <source>
        <dbReference type="EMBL" id="KPM07835.1"/>
    </source>
</evidence>
<dbReference type="CDD" id="cd00096">
    <property type="entry name" value="Ig"/>
    <property type="match status" value="2"/>
</dbReference>
<dbReference type="PROSITE" id="PS50835">
    <property type="entry name" value="IG_LIKE"/>
    <property type="match status" value="2"/>
</dbReference>
<dbReference type="InterPro" id="IPR003598">
    <property type="entry name" value="Ig_sub2"/>
</dbReference>
<evidence type="ECO:0000313" key="6">
    <source>
        <dbReference type="Proteomes" id="UP000616769"/>
    </source>
</evidence>
<dbReference type="PANTHER" id="PTHR45080:SF8">
    <property type="entry name" value="IG-LIKE DOMAIN-CONTAINING PROTEIN"/>
    <property type="match status" value="1"/>
</dbReference>
<dbReference type="Proteomes" id="UP000616769">
    <property type="component" value="Unassembled WGS sequence"/>
</dbReference>
<proteinExistence type="predicted"/>
<dbReference type="GO" id="GO:0005886">
    <property type="term" value="C:plasma membrane"/>
    <property type="evidence" value="ECO:0007669"/>
    <property type="project" value="TreeGrafter"/>
</dbReference>
<dbReference type="InterPro" id="IPR003599">
    <property type="entry name" value="Ig_sub"/>
</dbReference>
<keyword evidence="3" id="KW-0393">Immunoglobulin domain</keyword>
<dbReference type="SMART" id="SM00408">
    <property type="entry name" value="IGc2"/>
    <property type="match status" value="2"/>
</dbReference>
<reference evidence="5 6" key="1">
    <citation type="journal article" date="2015" name="Parasit. Vectors">
        <title>Draft genome of the scabies mite.</title>
        <authorList>
            <person name="Rider S.D.Jr."/>
            <person name="Morgan M.S."/>
            <person name="Arlian L.G."/>
        </authorList>
    </citation>
    <scope>NUCLEOTIDE SEQUENCE [LARGE SCALE GENOMIC DNA]</scope>
    <source>
        <strain evidence="5">Arlian Lab</strain>
    </source>
</reference>
<dbReference type="InterPro" id="IPR013151">
    <property type="entry name" value="Immunoglobulin_dom"/>
</dbReference>
<organism evidence="5 6">
    <name type="scientific">Sarcoptes scabiei</name>
    <name type="common">Itch mite</name>
    <name type="synonym">Acarus scabiei</name>
    <dbReference type="NCBI Taxonomy" id="52283"/>
    <lineage>
        <taxon>Eukaryota</taxon>
        <taxon>Metazoa</taxon>
        <taxon>Ecdysozoa</taxon>
        <taxon>Arthropoda</taxon>
        <taxon>Chelicerata</taxon>
        <taxon>Arachnida</taxon>
        <taxon>Acari</taxon>
        <taxon>Acariformes</taxon>
        <taxon>Sarcoptiformes</taxon>
        <taxon>Astigmata</taxon>
        <taxon>Psoroptidia</taxon>
        <taxon>Sarcoptoidea</taxon>
        <taxon>Sarcoptidae</taxon>
        <taxon>Sarcoptinae</taxon>
        <taxon>Sarcoptes</taxon>
    </lineage>
</organism>
<keyword evidence="1" id="KW-0732">Signal</keyword>
<evidence type="ECO:0000259" key="4">
    <source>
        <dbReference type="PROSITE" id="PS50835"/>
    </source>
</evidence>